<dbReference type="AlphaFoldDB" id="A0A0S8GFS2"/>
<protein>
    <recommendedName>
        <fullName evidence="2">NFACT RNA-binding domain-containing protein</fullName>
    </recommendedName>
</protein>
<dbReference type="Proteomes" id="UP000051096">
    <property type="component" value="Unassembled WGS sequence"/>
</dbReference>
<evidence type="ECO:0000256" key="1">
    <source>
        <dbReference type="SAM" id="Coils"/>
    </source>
</evidence>
<dbReference type="EMBL" id="LJUO01000049">
    <property type="protein sequence ID" value="KPK71893.1"/>
    <property type="molecule type" value="Genomic_DNA"/>
</dbReference>
<dbReference type="Pfam" id="PF05670">
    <property type="entry name" value="NFACT-R_1"/>
    <property type="match status" value="1"/>
</dbReference>
<proteinExistence type="predicted"/>
<dbReference type="GO" id="GO:1990112">
    <property type="term" value="C:RQC complex"/>
    <property type="evidence" value="ECO:0007669"/>
    <property type="project" value="TreeGrafter"/>
</dbReference>
<evidence type="ECO:0000313" key="3">
    <source>
        <dbReference type="EMBL" id="KPK71893.1"/>
    </source>
</evidence>
<dbReference type="PANTHER" id="PTHR15239">
    <property type="entry name" value="NUCLEAR EXPORT MEDIATOR FACTOR NEMF"/>
    <property type="match status" value="1"/>
</dbReference>
<comment type="caution">
    <text evidence="3">The sequence shown here is derived from an EMBL/GenBank/DDBJ whole genome shotgun (WGS) entry which is preliminary data.</text>
</comment>
<accession>A0A0S8GFS2</accession>
<dbReference type="InterPro" id="IPR051608">
    <property type="entry name" value="RQC_Subunit_NEMF"/>
</dbReference>
<reference evidence="3 4" key="1">
    <citation type="journal article" date="2015" name="Microbiome">
        <title>Genomic resolution of linkages in carbon, nitrogen, and sulfur cycling among widespread estuary sediment bacteria.</title>
        <authorList>
            <person name="Baker B.J."/>
            <person name="Lazar C.S."/>
            <person name="Teske A.P."/>
            <person name="Dick G.J."/>
        </authorList>
    </citation>
    <scope>NUCLEOTIDE SEQUENCE [LARGE SCALE GENOMIC DNA]</scope>
    <source>
        <strain evidence="3">SM23_60</strain>
    </source>
</reference>
<feature type="domain" description="NFACT RNA-binding" evidence="2">
    <location>
        <begin position="370"/>
        <end position="467"/>
    </location>
</feature>
<dbReference type="InterPro" id="IPR008532">
    <property type="entry name" value="NFACT_RNA-bd"/>
</dbReference>
<evidence type="ECO:0000259" key="2">
    <source>
        <dbReference type="Pfam" id="PF05670"/>
    </source>
</evidence>
<feature type="coiled-coil region" evidence="1">
    <location>
        <begin position="231"/>
        <end position="258"/>
    </location>
</feature>
<dbReference type="GO" id="GO:0043023">
    <property type="term" value="F:ribosomal large subunit binding"/>
    <property type="evidence" value="ECO:0007669"/>
    <property type="project" value="TreeGrafter"/>
</dbReference>
<gene>
    <name evidence="3" type="ORF">AMJ87_06305</name>
</gene>
<dbReference type="GO" id="GO:0000049">
    <property type="term" value="F:tRNA binding"/>
    <property type="evidence" value="ECO:0007669"/>
    <property type="project" value="TreeGrafter"/>
</dbReference>
<organism evidence="3 4">
    <name type="scientific">candidate division WOR_3 bacterium SM23_60</name>
    <dbReference type="NCBI Taxonomy" id="1703780"/>
    <lineage>
        <taxon>Bacteria</taxon>
        <taxon>Bacteria division WOR-3</taxon>
    </lineage>
</organism>
<name>A0A0S8GFS2_UNCW3</name>
<dbReference type="Pfam" id="PF05833">
    <property type="entry name" value="NFACT_N"/>
    <property type="match status" value="1"/>
</dbReference>
<keyword evidence="1" id="KW-0175">Coiled coil</keyword>
<dbReference type="GO" id="GO:0072344">
    <property type="term" value="P:rescue of stalled ribosome"/>
    <property type="evidence" value="ECO:0007669"/>
    <property type="project" value="TreeGrafter"/>
</dbReference>
<evidence type="ECO:0000313" key="4">
    <source>
        <dbReference type="Proteomes" id="UP000051096"/>
    </source>
</evidence>
<sequence length="488" mass="56196">MNGIYLYFLLREVREMLIGMRVEDVLIQQRIVQFVCGKKSLYVCLFPDALALYVSGKTKQYFQKLTSFSTILTSCTIKHVTQERFTPVVRLTAEKHSTGKLHTCAIFISLYREAPNIRLRTASTHRDLFSRYVEKKPKKNICEIDEVTVKALIDSKARLVQEIEGVDRNLADELNHDTVAQLCEMIAGKEVRPRLVSTRPLRVSLFASQFKKEYTSFNCAFEHGLKLFLQAKKHEDALARKKERIHTLQRKRLRIQKRLLSAEEIEMYRVAGELLLHNVHHVKKGARSVRLLNPYDGTMATITLDPHLTAQENAQNYFRKYKKHKRGQPVIQEKLAQLEREIKALHDSKLEKEAVSDRKKVSQKEKPFPFHVFALSSGAVVYVGKSARSNDELTFTFAKPHDYFFHTRGFEGAHTILRATVPRGQKPSRSDIQAAAAIAAYFSKARRQHNVVVSYTQRKYLKKSRRGGPGSVILMREETLFVDPKLPE</sequence>
<dbReference type="PANTHER" id="PTHR15239:SF6">
    <property type="entry name" value="RIBOSOME QUALITY CONTROL COMPLEX SUBUNIT NEMF"/>
    <property type="match status" value="1"/>
</dbReference>